<name>A0ABV7YT94_9BACT</name>
<dbReference type="Proteomes" id="UP001595616">
    <property type="component" value="Unassembled WGS sequence"/>
</dbReference>
<dbReference type="RefSeq" id="WP_379835848.1">
    <property type="nucleotide sequence ID" value="NZ_JBHRYQ010000001.1"/>
</dbReference>
<reference evidence="3" key="1">
    <citation type="journal article" date="2019" name="Int. J. Syst. Evol. Microbiol.">
        <title>The Global Catalogue of Microorganisms (GCM) 10K type strain sequencing project: providing services to taxonomists for standard genome sequencing and annotation.</title>
        <authorList>
            <consortium name="The Broad Institute Genomics Platform"/>
            <consortium name="The Broad Institute Genome Sequencing Center for Infectious Disease"/>
            <person name="Wu L."/>
            <person name="Ma J."/>
        </authorList>
    </citation>
    <scope>NUCLEOTIDE SEQUENCE [LARGE SCALE GENOMIC DNA]</scope>
    <source>
        <strain evidence="3">CECT 7956</strain>
    </source>
</reference>
<dbReference type="Pfam" id="PF13411">
    <property type="entry name" value="MerR_1"/>
    <property type="match status" value="1"/>
</dbReference>
<evidence type="ECO:0000259" key="1">
    <source>
        <dbReference type="Pfam" id="PF13411"/>
    </source>
</evidence>
<feature type="domain" description="HTH merR-type" evidence="1">
    <location>
        <begin position="5"/>
        <end position="72"/>
    </location>
</feature>
<dbReference type="Gene3D" id="1.10.1660.10">
    <property type="match status" value="1"/>
</dbReference>
<dbReference type="EMBL" id="JBHRYQ010000001">
    <property type="protein sequence ID" value="MFC3810062.1"/>
    <property type="molecule type" value="Genomic_DNA"/>
</dbReference>
<gene>
    <name evidence="2" type="ORF">ACFOOI_05315</name>
</gene>
<comment type="caution">
    <text evidence="2">The sequence shown here is derived from an EMBL/GenBank/DDBJ whole genome shotgun (WGS) entry which is preliminary data.</text>
</comment>
<proteinExistence type="predicted"/>
<protein>
    <submittedName>
        <fullName evidence="2">MerR family transcriptional regulator</fullName>
    </submittedName>
</protein>
<dbReference type="SUPFAM" id="SSF46955">
    <property type="entry name" value="Putative DNA-binding domain"/>
    <property type="match status" value="1"/>
</dbReference>
<keyword evidence="3" id="KW-1185">Reference proteome</keyword>
<evidence type="ECO:0000313" key="3">
    <source>
        <dbReference type="Proteomes" id="UP001595616"/>
    </source>
</evidence>
<dbReference type="InterPro" id="IPR009061">
    <property type="entry name" value="DNA-bd_dom_put_sf"/>
</dbReference>
<sequence>MKLFYTTEEVAGHFDIPISKLGFYIKEFRINVKKVSGVRKFSHKDFEKIGDILKLLNEEGFTIEGAKAKLKSKTSTAKSNQEVIEKLKDIRKALVIIQENIE</sequence>
<evidence type="ECO:0000313" key="2">
    <source>
        <dbReference type="EMBL" id="MFC3810062.1"/>
    </source>
</evidence>
<organism evidence="2 3">
    <name type="scientific">Lacihabitans lacunae</name>
    <dbReference type="NCBI Taxonomy" id="1028214"/>
    <lineage>
        <taxon>Bacteria</taxon>
        <taxon>Pseudomonadati</taxon>
        <taxon>Bacteroidota</taxon>
        <taxon>Cytophagia</taxon>
        <taxon>Cytophagales</taxon>
        <taxon>Leadbetterellaceae</taxon>
        <taxon>Lacihabitans</taxon>
    </lineage>
</organism>
<accession>A0ABV7YT94</accession>
<dbReference type="InterPro" id="IPR000551">
    <property type="entry name" value="MerR-type_HTH_dom"/>
</dbReference>